<evidence type="ECO:0000313" key="1">
    <source>
        <dbReference type="EMBL" id="KAL2842928.1"/>
    </source>
</evidence>
<dbReference type="InterPro" id="IPR023213">
    <property type="entry name" value="CAT-like_dom_sf"/>
</dbReference>
<dbReference type="Gene3D" id="3.30.559.30">
    <property type="entry name" value="Nonribosomal peptide synthetase, condensation domain"/>
    <property type="match status" value="1"/>
</dbReference>
<dbReference type="PANTHER" id="PTHR42034:SF1">
    <property type="entry name" value="CONDENSATION DOMAIN-CONTAINING PROTEIN"/>
    <property type="match status" value="1"/>
</dbReference>
<protein>
    <recommendedName>
        <fullName evidence="3">Condensation domain-containing protein</fullName>
    </recommendedName>
</protein>
<dbReference type="Gene3D" id="3.30.559.10">
    <property type="entry name" value="Chloramphenicol acetyltransferase-like domain"/>
    <property type="match status" value="1"/>
</dbReference>
<dbReference type="PANTHER" id="PTHR42034">
    <property type="entry name" value="CHROMOSOME 7, WHOLE GENOME SHOTGUN SEQUENCE-RELATED"/>
    <property type="match status" value="1"/>
</dbReference>
<evidence type="ECO:0000313" key="2">
    <source>
        <dbReference type="Proteomes" id="UP001610446"/>
    </source>
</evidence>
<keyword evidence="2" id="KW-1185">Reference proteome</keyword>
<comment type="caution">
    <text evidence="1">The sequence shown here is derived from an EMBL/GenBank/DDBJ whole genome shotgun (WGS) entry which is preliminary data.</text>
</comment>
<dbReference type="EMBL" id="JBFXLU010000095">
    <property type="protein sequence ID" value="KAL2842928.1"/>
    <property type="molecule type" value="Genomic_DNA"/>
</dbReference>
<reference evidence="1 2" key="1">
    <citation type="submission" date="2024-07" db="EMBL/GenBank/DDBJ databases">
        <title>Section-level genome sequencing and comparative genomics of Aspergillus sections Usti and Cavernicolus.</title>
        <authorList>
            <consortium name="Lawrence Berkeley National Laboratory"/>
            <person name="Nybo J.L."/>
            <person name="Vesth T.C."/>
            <person name="Theobald S."/>
            <person name="Frisvad J.C."/>
            <person name="Larsen T.O."/>
            <person name="Kjaerboelling I."/>
            <person name="Rothschild-Mancinelli K."/>
            <person name="Lyhne E.K."/>
            <person name="Kogle M.E."/>
            <person name="Barry K."/>
            <person name="Clum A."/>
            <person name="Na H."/>
            <person name="Ledsgaard L."/>
            <person name="Lin J."/>
            <person name="Lipzen A."/>
            <person name="Kuo A."/>
            <person name="Riley R."/>
            <person name="Mondo S."/>
            <person name="Labutti K."/>
            <person name="Haridas S."/>
            <person name="Pangalinan J."/>
            <person name="Salamov A.A."/>
            <person name="Simmons B.A."/>
            <person name="Magnuson J.K."/>
            <person name="Chen J."/>
            <person name="Drula E."/>
            <person name="Henrissat B."/>
            <person name="Wiebenga A."/>
            <person name="Lubbers R.J."/>
            <person name="Gomes A.C."/>
            <person name="Makela M.R."/>
            <person name="Stajich J."/>
            <person name="Grigoriev I.V."/>
            <person name="Mortensen U.H."/>
            <person name="De Vries R.P."/>
            <person name="Baker S.E."/>
            <person name="Andersen M.R."/>
        </authorList>
    </citation>
    <scope>NUCLEOTIDE SEQUENCE [LARGE SCALE GENOMIC DNA]</scope>
    <source>
        <strain evidence="1 2">CBS 123904</strain>
    </source>
</reference>
<accession>A0ABR4JSB1</accession>
<name>A0ABR4JSB1_9EURO</name>
<gene>
    <name evidence="1" type="ORF">BJY01DRAFT_216261</name>
</gene>
<sequence length="448" mass="49864">MSIAWKQVSPTRWQRPLTGIEDFLLATGNAPVELYNGRQQYNIFSKLKVEINVPDVESALRHAWKQLRYEQPAIAATVDGERKVYETPDEAGLQQWLSSTFIVSDVSDADSLLSTPIRQATLYYLPKISELILRAHHYVIDGMGTVMFWHCLMEALVSPNKDLTFGNEYVRLSAPLDEALGYTGPPTAKQTQDASAMLTTYAQSLPSIGLVSAIGKAPATDCHNTEHTFSRETTGSIIAACKEKQISVTSAIQAAWVLMLVKHADPSSNRSRYTTANEYNLRPYLPSPHNAPTSAVGVYYAPIPFTIELPAPYMEIAQALNSNYQSTLKDNPETVNLTGHYCHLVAAMAKSPEFKAAPVSTDGLVSSLGVIEKYLRREYGGDAVKVKDFMLGLDVVLGMSAFFMYTFYDQLRLVYSFNDGYESPEKVRHYLEDVERILCEELLGLRSS</sequence>
<evidence type="ECO:0008006" key="3">
    <source>
        <dbReference type="Google" id="ProtNLM"/>
    </source>
</evidence>
<proteinExistence type="predicted"/>
<organism evidence="1 2">
    <name type="scientific">Aspergillus pseudoustus</name>
    <dbReference type="NCBI Taxonomy" id="1810923"/>
    <lineage>
        <taxon>Eukaryota</taxon>
        <taxon>Fungi</taxon>
        <taxon>Dikarya</taxon>
        <taxon>Ascomycota</taxon>
        <taxon>Pezizomycotina</taxon>
        <taxon>Eurotiomycetes</taxon>
        <taxon>Eurotiomycetidae</taxon>
        <taxon>Eurotiales</taxon>
        <taxon>Aspergillaceae</taxon>
        <taxon>Aspergillus</taxon>
        <taxon>Aspergillus subgen. Nidulantes</taxon>
    </lineage>
</organism>
<dbReference type="Proteomes" id="UP001610446">
    <property type="component" value="Unassembled WGS sequence"/>
</dbReference>
<dbReference type="SUPFAM" id="SSF52777">
    <property type="entry name" value="CoA-dependent acyltransferases"/>
    <property type="match status" value="1"/>
</dbReference>